<reference evidence="1 2" key="1">
    <citation type="submission" date="2018-05" db="EMBL/GenBank/DDBJ databases">
        <title>Flavobacterium sp. MEBiC07310.</title>
        <authorList>
            <person name="Baek K."/>
        </authorList>
    </citation>
    <scope>NUCLEOTIDE SEQUENCE [LARGE SCALE GENOMIC DNA]</scope>
    <source>
        <strain evidence="1 2">MEBiC07310</strain>
    </source>
</reference>
<dbReference type="OrthoDB" id="1440167at2"/>
<dbReference type="AlphaFoldDB" id="A0A2U8QYZ3"/>
<gene>
    <name evidence="1" type="ORF">DI487_15245</name>
</gene>
<dbReference type="Proteomes" id="UP000245429">
    <property type="component" value="Chromosome"/>
</dbReference>
<proteinExistence type="predicted"/>
<keyword evidence="2" id="KW-1185">Reference proteome</keyword>
<evidence type="ECO:0000313" key="2">
    <source>
        <dbReference type="Proteomes" id="UP000245429"/>
    </source>
</evidence>
<dbReference type="EMBL" id="CP029463">
    <property type="protein sequence ID" value="AWM15074.1"/>
    <property type="molecule type" value="Genomic_DNA"/>
</dbReference>
<dbReference type="KEGG" id="fse:DI487_15245"/>
<sequence>MNRQSIAIKSGFWRSEGGNPFWIKFTDNQVFWLGMNNKTDDSNLGETWCHVGFGEINGDLITLKWSDISVGKDQLNGNITIQVISETEMMVIEDSGNFGKSKWIWESENKNFSQF</sequence>
<name>A0A2U8QYZ3_9FLAO</name>
<organism evidence="1 2">
    <name type="scientific">Flavobacterium sediminis</name>
    <dbReference type="NCBI Taxonomy" id="2201181"/>
    <lineage>
        <taxon>Bacteria</taxon>
        <taxon>Pseudomonadati</taxon>
        <taxon>Bacteroidota</taxon>
        <taxon>Flavobacteriia</taxon>
        <taxon>Flavobacteriales</taxon>
        <taxon>Flavobacteriaceae</taxon>
        <taxon>Flavobacterium</taxon>
    </lineage>
</organism>
<accession>A0A2U8QYZ3</accession>
<protein>
    <submittedName>
        <fullName evidence="1">Uncharacterized protein</fullName>
    </submittedName>
</protein>
<dbReference type="RefSeq" id="WP_109570412.1">
    <property type="nucleotide sequence ID" value="NZ_CP029463.1"/>
</dbReference>
<evidence type="ECO:0000313" key="1">
    <source>
        <dbReference type="EMBL" id="AWM15074.1"/>
    </source>
</evidence>